<evidence type="ECO:0000313" key="9">
    <source>
        <dbReference type="EMBL" id="GFN46811.1"/>
    </source>
</evidence>
<keyword evidence="6" id="KW-0460">Magnesium</keyword>
<dbReference type="Proteomes" id="UP000504714">
    <property type="component" value="Unassembled WGS sequence"/>
</dbReference>
<keyword evidence="3" id="KW-0540">Nuclease</keyword>
<dbReference type="AlphaFoldDB" id="A0A6L2ZRF6"/>
<name>A0A6L2ZRF6_9ENTR</name>
<dbReference type="GO" id="GO:0016787">
    <property type="term" value="F:hydrolase activity"/>
    <property type="evidence" value="ECO:0007669"/>
    <property type="project" value="UniProtKB-KW"/>
</dbReference>
<evidence type="ECO:0000313" key="10">
    <source>
        <dbReference type="Proteomes" id="UP000504714"/>
    </source>
</evidence>
<organism evidence="9 10">
    <name type="scientific">Candidatus Regiella insecticola</name>
    <dbReference type="NCBI Taxonomy" id="138073"/>
    <lineage>
        <taxon>Bacteria</taxon>
        <taxon>Pseudomonadati</taxon>
        <taxon>Pseudomonadota</taxon>
        <taxon>Gammaproteobacteria</taxon>
        <taxon>Enterobacterales</taxon>
        <taxon>Enterobacteriaceae</taxon>
        <taxon>aphid secondary symbionts</taxon>
        <taxon>Candidatus Regiella</taxon>
    </lineage>
</organism>
<dbReference type="PANTHER" id="PTHR33653">
    <property type="entry name" value="RIBONUCLEASE VAPC2"/>
    <property type="match status" value="1"/>
</dbReference>
<dbReference type="Pfam" id="PF01850">
    <property type="entry name" value="PIN"/>
    <property type="match status" value="1"/>
</dbReference>
<evidence type="ECO:0000256" key="2">
    <source>
        <dbReference type="ARBA" id="ARBA00022649"/>
    </source>
</evidence>
<dbReference type="EMBL" id="BLXO01000005">
    <property type="protein sequence ID" value="GFN46811.1"/>
    <property type="molecule type" value="Genomic_DNA"/>
</dbReference>
<protein>
    <submittedName>
        <fullName evidence="9">Addiction module PIN domain protein</fullName>
    </submittedName>
</protein>
<reference evidence="9 10" key="1">
    <citation type="submission" date="2020-06" db="EMBL/GenBank/DDBJ databases">
        <title>The genome sequence of Candidatus Regiella insecticola strain Tut.</title>
        <authorList>
            <person name="Nikoh N."/>
            <person name="Tsuchida T."/>
            <person name="Koga R."/>
            <person name="Oshima K."/>
            <person name="Hattori M."/>
            <person name="Fukatsu T."/>
        </authorList>
    </citation>
    <scope>NUCLEOTIDE SEQUENCE [LARGE SCALE GENOMIC DNA]</scope>
    <source>
        <strain evidence="9 10">Tut</strain>
    </source>
</reference>
<keyword evidence="4" id="KW-0479">Metal-binding</keyword>
<proteinExistence type="inferred from homology"/>
<evidence type="ECO:0000256" key="7">
    <source>
        <dbReference type="ARBA" id="ARBA00038093"/>
    </source>
</evidence>
<dbReference type="InterPro" id="IPR029060">
    <property type="entry name" value="PIN-like_dom_sf"/>
</dbReference>
<sequence length="135" mass="14970">MLDTCICSFIMREQPPHLIRRLRACVDNKHQIVVSAITYAEMQYGVIGKKASPKHAVLVNQFILRLDAVLPWDRAAVDATVKLKKQLNAAGTPIGANDSAIAGHALSCKAILITNNSREFNRVQGLIVHDWVQEK</sequence>
<dbReference type="Gene3D" id="3.40.50.1010">
    <property type="entry name" value="5'-nuclease"/>
    <property type="match status" value="1"/>
</dbReference>
<dbReference type="InterPro" id="IPR002716">
    <property type="entry name" value="PIN_dom"/>
</dbReference>
<dbReference type="GO" id="GO:0046872">
    <property type="term" value="F:metal ion binding"/>
    <property type="evidence" value="ECO:0007669"/>
    <property type="project" value="UniProtKB-KW"/>
</dbReference>
<comment type="caution">
    <text evidence="9">The sequence shown here is derived from an EMBL/GenBank/DDBJ whole genome shotgun (WGS) entry which is preliminary data.</text>
</comment>
<dbReference type="SUPFAM" id="SSF88723">
    <property type="entry name" value="PIN domain-like"/>
    <property type="match status" value="1"/>
</dbReference>
<evidence type="ECO:0000256" key="5">
    <source>
        <dbReference type="ARBA" id="ARBA00022801"/>
    </source>
</evidence>
<feature type="domain" description="PIN" evidence="8">
    <location>
        <begin position="1"/>
        <end position="125"/>
    </location>
</feature>
<dbReference type="GO" id="GO:0004518">
    <property type="term" value="F:nuclease activity"/>
    <property type="evidence" value="ECO:0007669"/>
    <property type="project" value="UniProtKB-KW"/>
</dbReference>
<dbReference type="InterPro" id="IPR050556">
    <property type="entry name" value="Type_II_TA_system_RNase"/>
</dbReference>
<keyword evidence="2" id="KW-1277">Toxin-antitoxin system</keyword>
<dbReference type="CDD" id="cd09881">
    <property type="entry name" value="PIN_VapC4-5_FitB-like"/>
    <property type="match status" value="1"/>
</dbReference>
<evidence type="ECO:0000256" key="6">
    <source>
        <dbReference type="ARBA" id="ARBA00022842"/>
    </source>
</evidence>
<gene>
    <name evidence="9" type="primary">vapC</name>
    <name evidence="9" type="ORF">RINTU1_25750</name>
</gene>
<comment type="cofactor">
    <cofactor evidence="1">
        <name>Mg(2+)</name>
        <dbReference type="ChEBI" id="CHEBI:18420"/>
    </cofactor>
</comment>
<dbReference type="PANTHER" id="PTHR33653:SF1">
    <property type="entry name" value="RIBONUCLEASE VAPC2"/>
    <property type="match status" value="1"/>
</dbReference>
<keyword evidence="5" id="KW-0378">Hydrolase</keyword>
<evidence type="ECO:0000256" key="4">
    <source>
        <dbReference type="ARBA" id="ARBA00022723"/>
    </source>
</evidence>
<evidence type="ECO:0000256" key="1">
    <source>
        <dbReference type="ARBA" id="ARBA00001946"/>
    </source>
</evidence>
<evidence type="ECO:0000256" key="3">
    <source>
        <dbReference type="ARBA" id="ARBA00022722"/>
    </source>
</evidence>
<accession>A0A6L2ZRF6</accession>
<evidence type="ECO:0000259" key="8">
    <source>
        <dbReference type="Pfam" id="PF01850"/>
    </source>
</evidence>
<comment type="similarity">
    <text evidence="7">Belongs to the PINc/VapC protein family.</text>
</comment>